<gene>
    <name evidence="1" type="ORF">DME_LOCUS1172</name>
</gene>
<evidence type="ECO:0000313" key="3">
    <source>
        <dbReference type="Proteomes" id="UP000274756"/>
    </source>
</evidence>
<keyword evidence="3" id="KW-1185">Reference proteome</keyword>
<sequence length="75" mass="9255">MLMPVKTMRQMRHLISKRNATNLPIYAKKTQMKDEWRLLKRKRKRLRQLRDEIRELSNQLHSKRVFYKGIYLSLA</sequence>
<reference evidence="1 3" key="2">
    <citation type="submission" date="2018-11" db="EMBL/GenBank/DDBJ databases">
        <authorList>
            <consortium name="Pathogen Informatics"/>
        </authorList>
    </citation>
    <scope>NUCLEOTIDE SEQUENCE [LARGE SCALE GENOMIC DNA]</scope>
</reference>
<proteinExistence type="predicted"/>
<name>A0A0N4UFP8_DRAME</name>
<evidence type="ECO:0000313" key="2">
    <source>
        <dbReference type="Proteomes" id="UP000038040"/>
    </source>
</evidence>
<dbReference type="EMBL" id="UYYG01000015">
    <property type="protein sequence ID" value="VDN51199.1"/>
    <property type="molecule type" value="Genomic_DNA"/>
</dbReference>
<accession>A0A0N4UFP8</accession>
<dbReference type="WBParaSite" id="DME_0000627501-mRNA-1">
    <property type="protein sequence ID" value="DME_0000627501-mRNA-1"/>
    <property type="gene ID" value="DME_0000627501"/>
</dbReference>
<dbReference type="Proteomes" id="UP000274756">
    <property type="component" value="Unassembled WGS sequence"/>
</dbReference>
<dbReference type="Proteomes" id="UP000038040">
    <property type="component" value="Unplaced"/>
</dbReference>
<evidence type="ECO:0000313" key="1">
    <source>
        <dbReference type="EMBL" id="VDN51199.1"/>
    </source>
</evidence>
<dbReference type="AlphaFoldDB" id="A0A0N4UFP8"/>
<protein>
    <submittedName>
        <fullName evidence="4">Transposase</fullName>
    </submittedName>
</protein>
<organism evidence="2 4">
    <name type="scientific">Dracunculus medinensis</name>
    <name type="common">Guinea worm</name>
    <dbReference type="NCBI Taxonomy" id="318479"/>
    <lineage>
        <taxon>Eukaryota</taxon>
        <taxon>Metazoa</taxon>
        <taxon>Ecdysozoa</taxon>
        <taxon>Nematoda</taxon>
        <taxon>Chromadorea</taxon>
        <taxon>Rhabditida</taxon>
        <taxon>Spirurina</taxon>
        <taxon>Dracunculoidea</taxon>
        <taxon>Dracunculidae</taxon>
        <taxon>Dracunculus</taxon>
    </lineage>
</organism>
<reference evidence="4" key="1">
    <citation type="submission" date="2017-02" db="UniProtKB">
        <authorList>
            <consortium name="WormBaseParasite"/>
        </authorList>
    </citation>
    <scope>IDENTIFICATION</scope>
</reference>
<evidence type="ECO:0000313" key="4">
    <source>
        <dbReference type="WBParaSite" id="DME_0000627501-mRNA-1"/>
    </source>
</evidence>